<proteinExistence type="inferred from homology"/>
<comment type="function">
    <text evidence="1">Fluoride channel required for the rapid expulsion of cytoplasmic fluoride.</text>
</comment>
<evidence type="ECO:0000256" key="6">
    <source>
        <dbReference type="ARBA" id="ARBA00023136"/>
    </source>
</evidence>
<evidence type="ECO:0000256" key="5">
    <source>
        <dbReference type="ARBA" id="ARBA00022989"/>
    </source>
</evidence>
<dbReference type="GO" id="GO:0005886">
    <property type="term" value="C:plasma membrane"/>
    <property type="evidence" value="ECO:0007669"/>
    <property type="project" value="UniProtKB-SubCell"/>
</dbReference>
<keyword evidence="5 9" id="KW-1133">Transmembrane helix</keyword>
<dbReference type="PANTHER" id="PTHR28259:SF1">
    <property type="entry name" value="FLUORIDE EXPORT PROTEIN 1-RELATED"/>
    <property type="match status" value="1"/>
</dbReference>
<evidence type="ECO:0000256" key="4">
    <source>
        <dbReference type="ARBA" id="ARBA00022692"/>
    </source>
</evidence>
<evidence type="ECO:0000313" key="11">
    <source>
        <dbReference type="Proteomes" id="UP000094801"/>
    </source>
</evidence>
<feature type="transmembrane region" description="Helical" evidence="9">
    <location>
        <begin position="74"/>
        <end position="96"/>
    </location>
</feature>
<keyword evidence="6 9" id="KW-0472">Membrane</keyword>
<sequence length="323" mass="35798">LQIVSFCLAGNLAREALIKLTRYSNSYINSSLGLNGSCLWPNFTACFLIAFVNSHDRAWEGILESENLRNKKSIPLFVGISTGFCGSCSTFSSLILECFIKTADLLNGSSVRLPNHGYGVMEFFSVLFVQMGVSFFGYHLGTDLGNVANGLNYKFITRKSYAWFEFCVNVLGICTFIANLILSCTLANRNFWKQDWSFMLLFGPFGCFLRYWLSRFNSKSWFPIGTFAANIIGCALIAILSILLFGQDSSGNMLVTGKLNIDVLHGLITGFCGSLTTISTLVHELYWLKIVGQRYTYASASIMTGFLVVLLILGSYAWSSDLA</sequence>
<dbReference type="GO" id="GO:1903425">
    <property type="term" value="F:fluoride transmembrane transporter activity"/>
    <property type="evidence" value="ECO:0007669"/>
    <property type="project" value="TreeGrafter"/>
</dbReference>
<accession>A0A1E4T5Y8</accession>
<dbReference type="AlphaFoldDB" id="A0A1E4T5Y8"/>
<comment type="similarity">
    <text evidence="7">Belongs to the fluoride channel Fluc/FEX (TC 1.A.43) family.</text>
</comment>
<evidence type="ECO:0008006" key="12">
    <source>
        <dbReference type="Google" id="ProtNLM"/>
    </source>
</evidence>
<feature type="transmembrane region" description="Helical" evidence="9">
    <location>
        <begin position="225"/>
        <end position="246"/>
    </location>
</feature>
<gene>
    <name evidence="10" type="ORF">CANARDRAFT_190540</name>
</gene>
<keyword evidence="11" id="KW-1185">Reference proteome</keyword>
<dbReference type="Pfam" id="PF02537">
    <property type="entry name" value="CRCB"/>
    <property type="match status" value="2"/>
</dbReference>
<evidence type="ECO:0000313" key="10">
    <source>
        <dbReference type="EMBL" id="ODV87145.1"/>
    </source>
</evidence>
<dbReference type="InterPro" id="IPR003691">
    <property type="entry name" value="FluC"/>
</dbReference>
<comment type="catalytic activity">
    <reaction evidence="8">
        <text>fluoride(in) = fluoride(out)</text>
        <dbReference type="Rhea" id="RHEA:76159"/>
        <dbReference type="ChEBI" id="CHEBI:17051"/>
    </reaction>
    <physiologicalReaction direction="left-to-right" evidence="8">
        <dbReference type="Rhea" id="RHEA:76160"/>
    </physiologicalReaction>
</comment>
<feature type="transmembrane region" description="Helical" evidence="9">
    <location>
        <begin position="295"/>
        <end position="318"/>
    </location>
</feature>
<keyword evidence="4 9" id="KW-0812">Transmembrane</keyword>
<dbReference type="STRING" id="983967.A0A1E4T5Y8"/>
<feature type="non-terminal residue" evidence="10">
    <location>
        <position position="1"/>
    </location>
</feature>
<feature type="transmembrane region" description="Helical" evidence="9">
    <location>
        <begin position="161"/>
        <end position="181"/>
    </location>
</feature>
<evidence type="ECO:0000256" key="7">
    <source>
        <dbReference type="ARBA" id="ARBA00035120"/>
    </source>
</evidence>
<feature type="transmembrane region" description="Helical" evidence="9">
    <location>
        <begin position="266"/>
        <end position="288"/>
    </location>
</feature>
<organism evidence="10 11">
    <name type="scientific">[Candida] arabinofermentans NRRL YB-2248</name>
    <dbReference type="NCBI Taxonomy" id="983967"/>
    <lineage>
        <taxon>Eukaryota</taxon>
        <taxon>Fungi</taxon>
        <taxon>Dikarya</taxon>
        <taxon>Ascomycota</taxon>
        <taxon>Saccharomycotina</taxon>
        <taxon>Pichiomycetes</taxon>
        <taxon>Pichiales</taxon>
        <taxon>Pichiaceae</taxon>
        <taxon>Ogataea</taxon>
        <taxon>Ogataea/Candida clade</taxon>
    </lineage>
</organism>
<protein>
    <recommendedName>
        <fullName evidence="12">Fluoride ion transporter CrcB</fullName>
    </recommendedName>
</protein>
<feature type="transmembrane region" description="Helical" evidence="9">
    <location>
        <begin position="196"/>
        <end position="213"/>
    </location>
</feature>
<keyword evidence="3" id="KW-1003">Cell membrane</keyword>
<comment type="subcellular location">
    <subcellularLocation>
        <location evidence="2">Cell membrane</location>
        <topology evidence="2">Multi-pass membrane protein</topology>
    </subcellularLocation>
</comment>
<reference evidence="11" key="1">
    <citation type="submission" date="2016-04" db="EMBL/GenBank/DDBJ databases">
        <title>Comparative genomics of biotechnologically important yeasts.</title>
        <authorList>
            <consortium name="DOE Joint Genome Institute"/>
            <person name="Riley R."/>
            <person name="Haridas S."/>
            <person name="Wolfe K.H."/>
            <person name="Lopes M.R."/>
            <person name="Hittinger C.T."/>
            <person name="Goker M."/>
            <person name="Salamov A."/>
            <person name="Wisecaver J."/>
            <person name="Long T.M."/>
            <person name="Aerts A.L."/>
            <person name="Barry K."/>
            <person name="Choi C."/>
            <person name="Clum A."/>
            <person name="Coughlan A.Y."/>
            <person name="Deshpande S."/>
            <person name="Douglass A.P."/>
            <person name="Hanson S.J."/>
            <person name="Klenk H.-P."/>
            <person name="Labutti K."/>
            <person name="Lapidus A."/>
            <person name="Lindquist E."/>
            <person name="Lipzen A."/>
            <person name="Meier-Kolthoff J.P."/>
            <person name="Ohm R.A."/>
            <person name="Otillar R.P."/>
            <person name="Pangilinan J."/>
            <person name="Peng Y."/>
            <person name="Rokas A."/>
            <person name="Rosa C.A."/>
            <person name="Scheuner C."/>
            <person name="Sibirny A.A."/>
            <person name="Slot J.C."/>
            <person name="Stielow J.B."/>
            <person name="Sun H."/>
            <person name="Kurtzman C.P."/>
            <person name="Blackwell M."/>
            <person name="Grigoriev I.V."/>
            <person name="Jeffries T.W."/>
        </authorList>
    </citation>
    <scope>NUCLEOTIDE SEQUENCE [LARGE SCALE GENOMIC DNA]</scope>
    <source>
        <strain evidence="11">NRRL YB-2248</strain>
    </source>
</reference>
<name>A0A1E4T5Y8_9ASCO</name>
<feature type="transmembrane region" description="Helical" evidence="9">
    <location>
        <begin position="116"/>
        <end position="140"/>
    </location>
</feature>
<evidence type="ECO:0000256" key="3">
    <source>
        <dbReference type="ARBA" id="ARBA00022475"/>
    </source>
</evidence>
<feature type="transmembrane region" description="Helical" evidence="9">
    <location>
        <begin position="32"/>
        <end position="53"/>
    </location>
</feature>
<feature type="non-terminal residue" evidence="10">
    <location>
        <position position="323"/>
    </location>
</feature>
<evidence type="ECO:0000256" key="9">
    <source>
        <dbReference type="SAM" id="Phobius"/>
    </source>
</evidence>
<evidence type="ECO:0000256" key="2">
    <source>
        <dbReference type="ARBA" id="ARBA00004651"/>
    </source>
</evidence>
<dbReference type="Proteomes" id="UP000094801">
    <property type="component" value="Unassembled WGS sequence"/>
</dbReference>
<evidence type="ECO:0000256" key="8">
    <source>
        <dbReference type="ARBA" id="ARBA00035585"/>
    </source>
</evidence>
<dbReference type="PANTHER" id="PTHR28259">
    <property type="entry name" value="FLUORIDE EXPORT PROTEIN 1-RELATED"/>
    <property type="match status" value="1"/>
</dbReference>
<dbReference type="OrthoDB" id="409792at2759"/>
<evidence type="ECO:0000256" key="1">
    <source>
        <dbReference type="ARBA" id="ARBA00002598"/>
    </source>
</evidence>
<dbReference type="EMBL" id="KV453848">
    <property type="protein sequence ID" value="ODV87145.1"/>
    <property type="molecule type" value="Genomic_DNA"/>
</dbReference>